<feature type="compositionally biased region" description="Polar residues" evidence="1">
    <location>
        <begin position="43"/>
        <end position="54"/>
    </location>
</feature>
<feature type="chain" id="PRO_5002166547" evidence="2">
    <location>
        <begin position="25"/>
        <end position="121"/>
    </location>
</feature>
<evidence type="ECO:0000313" key="4">
    <source>
        <dbReference type="Proteomes" id="UP000054248"/>
    </source>
</evidence>
<dbReference type="AlphaFoldDB" id="A0A0C3L7A7"/>
<feature type="signal peptide" evidence="2">
    <location>
        <begin position="1"/>
        <end position="24"/>
    </location>
</feature>
<dbReference type="EMBL" id="KN822979">
    <property type="protein sequence ID" value="KIO29743.1"/>
    <property type="molecule type" value="Genomic_DNA"/>
</dbReference>
<dbReference type="Proteomes" id="UP000054248">
    <property type="component" value="Unassembled WGS sequence"/>
</dbReference>
<evidence type="ECO:0000313" key="3">
    <source>
        <dbReference type="EMBL" id="KIO29743.1"/>
    </source>
</evidence>
<dbReference type="HOGENOM" id="CLU_2039788_0_0_1"/>
<proteinExistence type="predicted"/>
<sequence length="121" mass="13356">MLPLARALFVVGLFLSLLGAPARSDGDWLSRRRGSLSERPVQRSLQNGRSNHSNEPPKRPRTMTNAERFARGLPPNPPRKLFGKQARASPVRQTGTFLIAVYDSSGQIGYVGAALSDHRDY</sequence>
<evidence type="ECO:0000256" key="1">
    <source>
        <dbReference type="SAM" id="MobiDB-lite"/>
    </source>
</evidence>
<evidence type="ECO:0000256" key="2">
    <source>
        <dbReference type="SAM" id="SignalP"/>
    </source>
</evidence>
<name>A0A0C3L7A7_9AGAM</name>
<feature type="region of interest" description="Disordered" evidence="1">
    <location>
        <begin position="22"/>
        <end position="88"/>
    </location>
</feature>
<protein>
    <submittedName>
        <fullName evidence="3">Uncharacterized protein</fullName>
    </submittedName>
</protein>
<reference evidence="4" key="2">
    <citation type="submission" date="2015-01" db="EMBL/GenBank/DDBJ databases">
        <title>Evolutionary Origins and Diversification of the Mycorrhizal Mutualists.</title>
        <authorList>
            <consortium name="DOE Joint Genome Institute"/>
            <consortium name="Mycorrhizal Genomics Consortium"/>
            <person name="Kohler A."/>
            <person name="Kuo A."/>
            <person name="Nagy L.G."/>
            <person name="Floudas D."/>
            <person name="Copeland A."/>
            <person name="Barry K.W."/>
            <person name="Cichocki N."/>
            <person name="Veneault-Fourrey C."/>
            <person name="LaButti K."/>
            <person name="Lindquist E.A."/>
            <person name="Lipzen A."/>
            <person name="Lundell T."/>
            <person name="Morin E."/>
            <person name="Murat C."/>
            <person name="Riley R."/>
            <person name="Ohm R."/>
            <person name="Sun H."/>
            <person name="Tunlid A."/>
            <person name="Henrissat B."/>
            <person name="Grigoriev I.V."/>
            <person name="Hibbett D.S."/>
            <person name="Martin F."/>
        </authorList>
    </citation>
    <scope>NUCLEOTIDE SEQUENCE [LARGE SCALE GENOMIC DNA]</scope>
    <source>
        <strain evidence="4">MUT 4182</strain>
    </source>
</reference>
<organism evidence="3 4">
    <name type="scientific">Tulasnella calospora MUT 4182</name>
    <dbReference type="NCBI Taxonomy" id="1051891"/>
    <lineage>
        <taxon>Eukaryota</taxon>
        <taxon>Fungi</taxon>
        <taxon>Dikarya</taxon>
        <taxon>Basidiomycota</taxon>
        <taxon>Agaricomycotina</taxon>
        <taxon>Agaricomycetes</taxon>
        <taxon>Cantharellales</taxon>
        <taxon>Tulasnellaceae</taxon>
        <taxon>Tulasnella</taxon>
    </lineage>
</organism>
<reference evidence="3 4" key="1">
    <citation type="submission" date="2014-04" db="EMBL/GenBank/DDBJ databases">
        <authorList>
            <consortium name="DOE Joint Genome Institute"/>
            <person name="Kuo A."/>
            <person name="Girlanda M."/>
            <person name="Perotto S."/>
            <person name="Kohler A."/>
            <person name="Nagy L.G."/>
            <person name="Floudas D."/>
            <person name="Copeland A."/>
            <person name="Barry K.W."/>
            <person name="Cichocki N."/>
            <person name="Veneault-Fourrey C."/>
            <person name="LaButti K."/>
            <person name="Lindquist E.A."/>
            <person name="Lipzen A."/>
            <person name="Lundell T."/>
            <person name="Morin E."/>
            <person name="Murat C."/>
            <person name="Sun H."/>
            <person name="Tunlid A."/>
            <person name="Henrissat B."/>
            <person name="Grigoriev I.V."/>
            <person name="Hibbett D.S."/>
            <person name="Martin F."/>
            <person name="Nordberg H.P."/>
            <person name="Cantor M.N."/>
            <person name="Hua S.X."/>
        </authorList>
    </citation>
    <scope>NUCLEOTIDE SEQUENCE [LARGE SCALE GENOMIC DNA]</scope>
    <source>
        <strain evidence="3 4">MUT 4182</strain>
    </source>
</reference>
<keyword evidence="2" id="KW-0732">Signal</keyword>
<keyword evidence="4" id="KW-1185">Reference proteome</keyword>
<gene>
    <name evidence="3" type="ORF">M407DRAFT_6031</name>
</gene>
<dbReference type="OrthoDB" id="4225815at2759"/>
<accession>A0A0C3L7A7</accession>